<organism evidence="1 2">
    <name type="scientific">Paenibacillus suaedae</name>
    <dbReference type="NCBI Taxonomy" id="3077233"/>
    <lineage>
        <taxon>Bacteria</taxon>
        <taxon>Bacillati</taxon>
        <taxon>Bacillota</taxon>
        <taxon>Bacilli</taxon>
        <taxon>Bacillales</taxon>
        <taxon>Paenibacillaceae</taxon>
        <taxon>Paenibacillus</taxon>
    </lineage>
</organism>
<sequence>MSIAVLYDAANIDRLPWPNDEEGHAAKAWIEPWIRHGPERDVDNIQTRMMAILIDDQFVLPITVNEREYDNAYVCSPYTHYVTYAKQELGMLKQPLLERPLAWLLSGIGLGMKFAQCNRVVHVNNWLLSTNLYPRMTAEHVLAIIPLLQARFPDHSIVFRSLNRHYYPELCRSLEETGCALVPSRQIYCLDTRDSRSQNAKERWLIKRDEGLLTKHGYEIVRHEELVPADIPRMVQLYNLLYIDKYSPYNPQFNERFFAHALATKTLRFLALRTPKGRIDGIMGYFCRNGILTTPIFGYDTALPLETGLYRMLSAVLFREAQRLGMQWNESSGAAQFKRNRGATGHWEYSAIMDRHLPVYRRSCWSFISLAANRIGVPLMERHKL</sequence>
<dbReference type="GO" id="GO:0016746">
    <property type="term" value="F:acyltransferase activity"/>
    <property type="evidence" value="ECO:0007669"/>
    <property type="project" value="UniProtKB-KW"/>
</dbReference>
<evidence type="ECO:0000313" key="1">
    <source>
        <dbReference type="EMBL" id="MDT8980277.1"/>
    </source>
</evidence>
<protein>
    <submittedName>
        <fullName evidence="1">GNAT family N-acetyltransferase</fullName>
        <ecNumber evidence="1">2.3.1.-</ecNumber>
    </submittedName>
</protein>
<accession>A0AAJ2N6U3</accession>
<dbReference type="AlphaFoldDB" id="A0AAJ2N6U3"/>
<proteinExistence type="predicted"/>
<keyword evidence="1" id="KW-0012">Acyltransferase</keyword>
<comment type="caution">
    <text evidence="1">The sequence shown here is derived from an EMBL/GenBank/DDBJ whole genome shotgun (WGS) entry which is preliminary data.</text>
</comment>
<dbReference type="InterPro" id="IPR016181">
    <property type="entry name" value="Acyl_CoA_acyltransferase"/>
</dbReference>
<name>A0AAJ2N6U3_9BACL</name>
<keyword evidence="2" id="KW-1185">Reference proteome</keyword>
<dbReference type="EMBL" id="JAVYAA010000014">
    <property type="protein sequence ID" value="MDT8980277.1"/>
    <property type="molecule type" value="Genomic_DNA"/>
</dbReference>
<dbReference type="RefSeq" id="WP_315747475.1">
    <property type="nucleotide sequence ID" value="NZ_JAVYAA010000014.1"/>
</dbReference>
<reference evidence="2" key="1">
    <citation type="submission" date="2023-09" db="EMBL/GenBank/DDBJ databases">
        <title>Paenibacillus sp. chi10 Genome sequencing and assembly.</title>
        <authorList>
            <person name="Kim I."/>
        </authorList>
    </citation>
    <scope>NUCLEOTIDE SEQUENCE [LARGE SCALE GENOMIC DNA]</scope>
    <source>
        <strain evidence="2">chi10</strain>
    </source>
</reference>
<evidence type="ECO:0000313" key="2">
    <source>
        <dbReference type="Proteomes" id="UP001250538"/>
    </source>
</evidence>
<gene>
    <name evidence="1" type="ORF">RQP50_29035</name>
</gene>
<dbReference type="EC" id="2.3.1.-" evidence="1"/>
<dbReference type="SUPFAM" id="SSF55729">
    <property type="entry name" value="Acyl-CoA N-acyltransferases (Nat)"/>
    <property type="match status" value="1"/>
</dbReference>
<dbReference type="Proteomes" id="UP001250538">
    <property type="component" value="Unassembled WGS sequence"/>
</dbReference>
<keyword evidence="1" id="KW-0808">Transferase</keyword>